<feature type="transmembrane region" description="Helical" evidence="1">
    <location>
        <begin position="175"/>
        <end position="193"/>
    </location>
</feature>
<protein>
    <recommendedName>
        <fullName evidence="4">DUF4239 domain-containing protein</fullName>
    </recommendedName>
</protein>
<name>A0ABS4ASY6_9PROT</name>
<evidence type="ECO:0000313" key="3">
    <source>
        <dbReference type="Proteomes" id="UP000680815"/>
    </source>
</evidence>
<evidence type="ECO:0008006" key="4">
    <source>
        <dbReference type="Google" id="ProtNLM"/>
    </source>
</evidence>
<keyword evidence="1" id="KW-1133">Transmembrane helix</keyword>
<organism evidence="2 3">
    <name type="scientific">Roseomonas nitratireducens</name>
    <dbReference type="NCBI Taxonomy" id="2820810"/>
    <lineage>
        <taxon>Bacteria</taxon>
        <taxon>Pseudomonadati</taxon>
        <taxon>Pseudomonadota</taxon>
        <taxon>Alphaproteobacteria</taxon>
        <taxon>Acetobacterales</taxon>
        <taxon>Roseomonadaceae</taxon>
        <taxon>Roseomonas</taxon>
    </lineage>
</organism>
<keyword evidence="1" id="KW-0812">Transmembrane</keyword>
<feature type="transmembrane region" description="Helical" evidence="1">
    <location>
        <begin position="199"/>
        <end position="219"/>
    </location>
</feature>
<dbReference type="EMBL" id="JAGIYZ010000006">
    <property type="protein sequence ID" value="MBP0463916.1"/>
    <property type="molecule type" value="Genomic_DNA"/>
</dbReference>
<dbReference type="InterPro" id="IPR025333">
    <property type="entry name" value="DUF4239"/>
</dbReference>
<dbReference type="Pfam" id="PF14023">
    <property type="entry name" value="Bestrophin-like"/>
    <property type="match status" value="1"/>
</dbReference>
<reference evidence="2 3" key="1">
    <citation type="submission" date="2021-03" db="EMBL/GenBank/DDBJ databases">
        <authorList>
            <person name="So Y."/>
        </authorList>
    </citation>
    <scope>NUCLEOTIDE SEQUENCE [LARGE SCALE GENOMIC DNA]</scope>
    <source>
        <strain evidence="2 3">PWR1</strain>
    </source>
</reference>
<keyword evidence="1" id="KW-0472">Membrane</keyword>
<accession>A0ABS4ASY6</accession>
<gene>
    <name evidence="2" type="ORF">J5Y09_08340</name>
</gene>
<evidence type="ECO:0000313" key="2">
    <source>
        <dbReference type="EMBL" id="MBP0463916.1"/>
    </source>
</evidence>
<dbReference type="RefSeq" id="WP_209351286.1">
    <property type="nucleotide sequence ID" value="NZ_JAGIYZ010000006.1"/>
</dbReference>
<dbReference type="Proteomes" id="UP000680815">
    <property type="component" value="Unassembled WGS sequence"/>
</dbReference>
<comment type="caution">
    <text evidence="2">The sequence shown here is derived from an EMBL/GenBank/DDBJ whole genome shotgun (WGS) entry which is preliminary data.</text>
</comment>
<feature type="transmembrane region" description="Helical" evidence="1">
    <location>
        <begin position="39"/>
        <end position="59"/>
    </location>
</feature>
<keyword evidence="3" id="KW-1185">Reference proteome</keyword>
<evidence type="ECO:0000256" key="1">
    <source>
        <dbReference type="SAM" id="Phobius"/>
    </source>
</evidence>
<sequence>MTPLSIAVLAFVFITGAGFLGLALRPHETQKAEPVRDMVRFTQGIVASISALVLGLLVAGATDHYRSQSEQVRRMAAEVIVLDRALAQFGPEAAEVRRVLHGSIEHSINEIWAGEARRMTMPPGPNMLDMVMRLEAATPGQAFLQGQAQGQVVTLARTRATLATAEHGGAIQVQVVVMLVLWFVFLFLLAGLYGQPDRLAIGAMVLGSAAVASALLLVLELDRPFHGMMAVSDAPMREALATVAGVR</sequence>
<proteinExistence type="predicted"/>